<evidence type="ECO:0000313" key="1">
    <source>
        <dbReference type="EMBL" id="GAI45769.1"/>
    </source>
</evidence>
<gene>
    <name evidence="1" type="ORF">S06H3_45296</name>
</gene>
<dbReference type="Pfam" id="PF04338">
    <property type="entry name" value="DUF481"/>
    <property type="match status" value="1"/>
</dbReference>
<dbReference type="EMBL" id="BARV01028263">
    <property type="protein sequence ID" value="GAI45769.1"/>
    <property type="molecule type" value="Genomic_DNA"/>
</dbReference>
<proteinExistence type="predicted"/>
<reference evidence="1" key="1">
    <citation type="journal article" date="2014" name="Front. Microbiol.">
        <title>High frequency of phylogenetically diverse reductive dehalogenase-homologous genes in deep subseafloor sedimentary metagenomes.</title>
        <authorList>
            <person name="Kawai M."/>
            <person name="Futagami T."/>
            <person name="Toyoda A."/>
            <person name="Takaki Y."/>
            <person name="Nishi S."/>
            <person name="Hori S."/>
            <person name="Arai W."/>
            <person name="Tsubouchi T."/>
            <person name="Morono Y."/>
            <person name="Uchiyama I."/>
            <person name="Ito T."/>
            <person name="Fujiyama A."/>
            <person name="Inagaki F."/>
            <person name="Takami H."/>
        </authorList>
    </citation>
    <scope>NUCLEOTIDE SEQUENCE</scope>
    <source>
        <strain evidence="1">Expedition CK06-06</strain>
    </source>
</reference>
<comment type="caution">
    <text evidence="1">The sequence shown here is derived from an EMBL/GenBank/DDBJ whole genome shotgun (WGS) entry which is preliminary data.</text>
</comment>
<sequence>DQEFRKSIDEIKLESVLTYKFGKQINPYVACTTETQFGPGYNYGTEPKTPISSFMDPGYFRESIGIGYQPNDIVKSRLGIALKQTITSDYPIPYADDPDTLDKIEKTKNEFGVESVTDISWKITKNSLFTSKLELFYAFEALDETDVNWDNVFTIMISKYINININFRLFYDKDISKKRQIKQAIAFGFTYSFL</sequence>
<dbReference type="AlphaFoldDB" id="X1QR71"/>
<dbReference type="Pfam" id="PF11276">
    <property type="entry name" value="DUF3078"/>
    <property type="match status" value="1"/>
</dbReference>
<evidence type="ECO:0008006" key="2">
    <source>
        <dbReference type="Google" id="ProtNLM"/>
    </source>
</evidence>
<dbReference type="InterPro" id="IPR021428">
    <property type="entry name" value="DUF3078"/>
</dbReference>
<dbReference type="InterPro" id="IPR007433">
    <property type="entry name" value="DUF481"/>
</dbReference>
<organism evidence="1">
    <name type="scientific">marine sediment metagenome</name>
    <dbReference type="NCBI Taxonomy" id="412755"/>
    <lineage>
        <taxon>unclassified sequences</taxon>
        <taxon>metagenomes</taxon>
        <taxon>ecological metagenomes</taxon>
    </lineage>
</organism>
<protein>
    <recommendedName>
        <fullName evidence="2">DUF3078 domain-containing protein</fullName>
    </recommendedName>
</protein>
<feature type="non-terminal residue" evidence="1">
    <location>
        <position position="1"/>
    </location>
</feature>
<accession>X1QR71</accession>
<name>X1QR71_9ZZZZ</name>